<dbReference type="PANTHER" id="PTHR22600:SF57">
    <property type="entry name" value="BETA-N-ACETYLHEXOSAMINIDASE"/>
    <property type="match status" value="1"/>
</dbReference>
<sequence>MIVPKPVKHESRPGSFVLDGRTSLTADPALGEVAAWLRGELAPVTGGELLPGAGSGTISLALGDLPPEAYRLSVGPDVEIVAGGPAGAFYGAQTLRQLLPAAAYRKGPGGPFTVPGAYVEDAPRFGWRGVILDVARHFLTKHEVLRFIDLMALHKLNVLHFHLTDDQGWRVEIRRHPRLTEVGAWRTESQTGWNGAMDGRPHGGFYTQDDLREIVAYAARRHITVVPEIDLPGHTQAAIAAYPELGNLGTPLEVRTGWGVGVNVLNVEDATVAFFQDVLDEVLELFPSPYVCVGGDECPKDQWKASPAAQSRIAELGLRDEEELQSWFIRQFGTFLAARGRRLVGWDEILEGGLAPGAVVASWRGELGAVAAARRGHDVINCSNTSLYLDYRQGPGEDEPVPFGTVLTLEDVYAFEPIPAELRGDPAAARVLGAQCGVWTELIDSGRRVDYMAFPRLAAFAETVWSSEERDLAGFRTRLDAHLRRLDALGVEYRRADGPLPWQTRPGVPGRPETPERWQAKLDAWTSNLR</sequence>
<dbReference type="Gene3D" id="3.30.379.10">
    <property type="entry name" value="Chitobiase/beta-hexosaminidase domain 2-like"/>
    <property type="match status" value="1"/>
</dbReference>
<dbReference type="Gene3D" id="3.20.20.80">
    <property type="entry name" value="Glycosidases"/>
    <property type="match status" value="1"/>
</dbReference>
<feature type="domain" description="Beta-hexosaminidase bacterial type N-terminal" evidence="8">
    <location>
        <begin position="2"/>
        <end position="122"/>
    </location>
</feature>
<evidence type="ECO:0000259" key="7">
    <source>
        <dbReference type="Pfam" id="PF00728"/>
    </source>
</evidence>
<dbReference type="InterPro" id="IPR015882">
    <property type="entry name" value="HEX_bac_N"/>
</dbReference>
<dbReference type="SUPFAM" id="SSF55545">
    <property type="entry name" value="beta-N-acetylhexosaminidase-like domain"/>
    <property type="match status" value="1"/>
</dbReference>
<dbReference type="RefSeq" id="WP_103958605.1">
    <property type="nucleotide sequence ID" value="NZ_FNVT01000007.1"/>
</dbReference>
<dbReference type="Pfam" id="PF00728">
    <property type="entry name" value="Glyco_hydro_20"/>
    <property type="match status" value="1"/>
</dbReference>
<dbReference type="InterPro" id="IPR015883">
    <property type="entry name" value="Glyco_hydro_20_cat"/>
</dbReference>
<dbReference type="PANTHER" id="PTHR22600">
    <property type="entry name" value="BETA-HEXOSAMINIDASE"/>
    <property type="match status" value="1"/>
</dbReference>
<evidence type="ECO:0000313" key="10">
    <source>
        <dbReference type="Proteomes" id="UP000236732"/>
    </source>
</evidence>
<comment type="catalytic activity">
    <reaction evidence="1">
        <text>Hydrolysis of terminal non-reducing N-acetyl-D-hexosamine residues in N-acetyl-beta-D-hexosaminides.</text>
        <dbReference type="EC" id="3.2.1.52"/>
    </reaction>
</comment>
<dbReference type="OrthoDB" id="9763537at2"/>
<dbReference type="Proteomes" id="UP000236732">
    <property type="component" value="Unassembled WGS sequence"/>
</dbReference>
<gene>
    <name evidence="9" type="ORF">SAMN05444920_107238</name>
</gene>
<evidence type="ECO:0000256" key="2">
    <source>
        <dbReference type="ARBA" id="ARBA00006285"/>
    </source>
</evidence>
<evidence type="ECO:0000313" key="9">
    <source>
        <dbReference type="EMBL" id="SEG91336.1"/>
    </source>
</evidence>
<dbReference type="InterPro" id="IPR017853">
    <property type="entry name" value="GH"/>
</dbReference>
<keyword evidence="5" id="KW-0326">Glycosidase</keyword>
<protein>
    <recommendedName>
        <fullName evidence="3">beta-N-acetylhexosaminidase</fullName>
        <ecNumber evidence="3">3.2.1.52</ecNumber>
    </recommendedName>
</protein>
<evidence type="ECO:0000256" key="4">
    <source>
        <dbReference type="ARBA" id="ARBA00022801"/>
    </source>
</evidence>
<dbReference type="EMBL" id="FNVT01000007">
    <property type="protein sequence ID" value="SEG91336.1"/>
    <property type="molecule type" value="Genomic_DNA"/>
</dbReference>
<dbReference type="GO" id="GO:0005975">
    <property type="term" value="P:carbohydrate metabolic process"/>
    <property type="evidence" value="ECO:0007669"/>
    <property type="project" value="InterPro"/>
</dbReference>
<dbReference type="InterPro" id="IPR025705">
    <property type="entry name" value="Beta_hexosaminidase_sua/sub"/>
</dbReference>
<evidence type="ECO:0000256" key="3">
    <source>
        <dbReference type="ARBA" id="ARBA00012663"/>
    </source>
</evidence>
<evidence type="ECO:0000256" key="1">
    <source>
        <dbReference type="ARBA" id="ARBA00001231"/>
    </source>
</evidence>
<keyword evidence="10" id="KW-1185">Reference proteome</keyword>
<feature type="domain" description="Glycoside hydrolase family 20 catalytic" evidence="7">
    <location>
        <begin position="125"/>
        <end position="467"/>
    </location>
</feature>
<dbReference type="PRINTS" id="PR00738">
    <property type="entry name" value="GLHYDRLASE20"/>
</dbReference>
<dbReference type="GO" id="GO:0004563">
    <property type="term" value="F:beta-N-acetylhexosaminidase activity"/>
    <property type="evidence" value="ECO:0007669"/>
    <property type="project" value="UniProtKB-EC"/>
</dbReference>
<accession>A0A1H6E2W1</accession>
<name>A0A1H6E2W1_9ACTN</name>
<evidence type="ECO:0000256" key="5">
    <source>
        <dbReference type="ARBA" id="ARBA00023295"/>
    </source>
</evidence>
<dbReference type="GO" id="GO:0016020">
    <property type="term" value="C:membrane"/>
    <property type="evidence" value="ECO:0007669"/>
    <property type="project" value="TreeGrafter"/>
</dbReference>
<dbReference type="CDD" id="cd06563">
    <property type="entry name" value="GH20_chitobiase-like"/>
    <property type="match status" value="1"/>
</dbReference>
<dbReference type="EC" id="3.2.1.52" evidence="3"/>
<keyword evidence="4" id="KW-0378">Hydrolase</keyword>
<dbReference type="AlphaFoldDB" id="A0A1H6E2W1"/>
<feature type="active site" description="Proton donor" evidence="6">
    <location>
        <position position="297"/>
    </location>
</feature>
<evidence type="ECO:0000256" key="6">
    <source>
        <dbReference type="PIRSR" id="PIRSR625705-1"/>
    </source>
</evidence>
<comment type="similarity">
    <text evidence="2">Belongs to the glycosyl hydrolase 20 family.</text>
</comment>
<evidence type="ECO:0000259" key="8">
    <source>
        <dbReference type="Pfam" id="PF02838"/>
    </source>
</evidence>
<dbReference type="InterPro" id="IPR029018">
    <property type="entry name" value="Hex-like_dom2"/>
</dbReference>
<proteinExistence type="inferred from homology"/>
<organism evidence="9 10">
    <name type="scientific">Nonomuraea solani</name>
    <dbReference type="NCBI Taxonomy" id="1144553"/>
    <lineage>
        <taxon>Bacteria</taxon>
        <taxon>Bacillati</taxon>
        <taxon>Actinomycetota</taxon>
        <taxon>Actinomycetes</taxon>
        <taxon>Streptosporangiales</taxon>
        <taxon>Streptosporangiaceae</taxon>
        <taxon>Nonomuraea</taxon>
    </lineage>
</organism>
<dbReference type="GO" id="GO:0030203">
    <property type="term" value="P:glycosaminoglycan metabolic process"/>
    <property type="evidence" value="ECO:0007669"/>
    <property type="project" value="TreeGrafter"/>
</dbReference>
<dbReference type="SUPFAM" id="SSF51445">
    <property type="entry name" value="(Trans)glycosidases"/>
    <property type="match status" value="1"/>
</dbReference>
<dbReference type="PIRSF" id="PIRSF001093">
    <property type="entry name" value="B-hxosamndse_ab_euk"/>
    <property type="match status" value="1"/>
</dbReference>
<reference evidence="9 10" key="1">
    <citation type="submission" date="2016-10" db="EMBL/GenBank/DDBJ databases">
        <authorList>
            <person name="de Groot N.N."/>
        </authorList>
    </citation>
    <scope>NUCLEOTIDE SEQUENCE [LARGE SCALE GENOMIC DNA]</scope>
    <source>
        <strain evidence="9 10">CGMCC 4.7037</strain>
    </source>
</reference>
<dbReference type="Pfam" id="PF02838">
    <property type="entry name" value="Glyco_hydro_20b"/>
    <property type="match status" value="1"/>
</dbReference>